<dbReference type="InterPro" id="IPR002545">
    <property type="entry name" value="CheW-lke_dom"/>
</dbReference>
<sequence>MALPAYQPADALQEGQQYLTFSAGGETFALGILHIKEIIEYSRVTRVPMMPGFIVGVLNLRGRVVPVIDLAARLGREASQVHKRSCIVIVEIDDAEDGQRRDLGLLVDGVSAVLEIPEVEPPPSFGARVRTDFIRGMGKLDEHFVVILEPACVLSVEEMAQLARLADQRPALPQLPDAR</sequence>
<proteinExistence type="predicted"/>
<dbReference type="PROSITE" id="PS50851">
    <property type="entry name" value="CHEW"/>
    <property type="match status" value="1"/>
</dbReference>
<dbReference type="PANTHER" id="PTHR22617">
    <property type="entry name" value="CHEMOTAXIS SENSOR HISTIDINE KINASE-RELATED"/>
    <property type="match status" value="1"/>
</dbReference>
<dbReference type="EMBL" id="QGTJ01000008">
    <property type="protein sequence ID" value="PWV60215.1"/>
    <property type="molecule type" value="Genomic_DNA"/>
</dbReference>
<dbReference type="AlphaFoldDB" id="A0A317MSW5"/>
<name>A0A317MSW5_9GAMM</name>
<dbReference type="Proteomes" id="UP000246569">
    <property type="component" value="Unassembled WGS sequence"/>
</dbReference>
<dbReference type="SMART" id="SM00260">
    <property type="entry name" value="CheW"/>
    <property type="match status" value="1"/>
</dbReference>
<dbReference type="GO" id="GO:0006935">
    <property type="term" value="P:chemotaxis"/>
    <property type="evidence" value="ECO:0007669"/>
    <property type="project" value="InterPro"/>
</dbReference>
<dbReference type="Gene3D" id="2.40.50.180">
    <property type="entry name" value="CheA-289, Domain 4"/>
    <property type="match status" value="1"/>
</dbReference>
<feature type="domain" description="CheW-like" evidence="1">
    <location>
        <begin position="15"/>
        <end position="159"/>
    </location>
</feature>
<dbReference type="Gene3D" id="2.30.30.40">
    <property type="entry name" value="SH3 Domains"/>
    <property type="match status" value="1"/>
</dbReference>
<evidence type="ECO:0000313" key="3">
    <source>
        <dbReference type="Proteomes" id="UP000246569"/>
    </source>
</evidence>
<reference evidence="2 3" key="1">
    <citation type="submission" date="2018-05" db="EMBL/GenBank/DDBJ databases">
        <title>Genomic Encyclopedia of Type Strains, Phase IV (KMG-IV): sequencing the most valuable type-strain genomes for metagenomic binning, comparative biology and taxonomic classification.</title>
        <authorList>
            <person name="Goeker M."/>
        </authorList>
    </citation>
    <scope>NUCLEOTIDE SEQUENCE [LARGE SCALE GENOMIC DNA]</scope>
    <source>
        <strain evidence="2 3">DSM 23606</strain>
    </source>
</reference>
<dbReference type="Pfam" id="PF01584">
    <property type="entry name" value="CheW"/>
    <property type="match status" value="1"/>
</dbReference>
<protein>
    <submittedName>
        <fullName evidence="2">Purine-binding chemotaxis protein CheW</fullName>
    </submittedName>
</protein>
<organism evidence="2 3">
    <name type="scientific">Plasticicumulans acidivorans</name>
    <dbReference type="NCBI Taxonomy" id="886464"/>
    <lineage>
        <taxon>Bacteria</taxon>
        <taxon>Pseudomonadati</taxon>
        <taxon>Pseudomonadota</taxon>
        <taxon>Gammaproteobacteria</taxon>
        <taxon>Candidatus Competibacteraceae</taxon>
        <taxon>Plasticicumulans</taxon>
    </lineage>
</organism>
<evidence type="ECO:0000259" key="1">
    <source>
        <dbReference type="PROSITE" id="PS50851"/>
    </source>
</evidence>
<dbReference type="GO" id="GO:0007165">
    <property type="term" value="P:signal transduction"/>
    <property type="evidence" value="ECO:0007669"/>
    <property type="project" value="InterPro"/>
</dbReference>
<keyword evidence="3" id="KW-1185">Reference proteome</keyword>
<gene>
    <name evidence="2" type="ORF">C7443_108144</name>
</gene>
<comment type="caution">
    <text evidence="2">The sequence shown here is derived from an EMBL/GenBank/DDBJ whole genome shotgun (WGS) entry which is preliminary data.</text>
</comment>
<dbReference type="GO" id="GO:0005829">
    <property type="term" value="C:cytosol"/>
    <property type="evidence" value="ECO:0007669"/>
    <property type="project" value="TreeGrafter"/>
</dbReference>
<evidence type="ECO:0000313" key="2">
    <source>
        <dbReference type="EMBL" id="PWV60215.1"/>
    </source>
</evidence>
<dbReference type="InterPro" id="IPR036061">
    <property type="entry name" value="CheW-like_dom_sf"/>
</dbReference>
<accession>A0A317MSW5</accession>
<dbReference type="PANTHER" id="PTHR22617:SF41">
    <property type="entry name" value="CHEMOTAXIS SIGNAL TRANSDUCTION SYSTEM ADAPTOR PROTEIN CHEW"/>
    <property type="match status" value="1"/>
</dbReference>
<dbReference type="RefSeq" id="WP_110019316.1">
    <property type="nucleotide sequence ID" value="NZ_QGTJ01000008.1"/>
</dbReference>
<dbReference type="InterPro" id="IPR039315">
    <property type="entry name" value="CheW"/>
</dbReference>
<dbReference type="OrthoDB" id="9790406at2"/>
<dbReference type="SUPFAM" id="SSF50341">
    <property type="entry name" value="CheW-like"/>
    <property type="match status" value="1"/>
</dbReference>